<gene>
    <name evidence="1" type="ORF">GCM10022393_28850</name>
</gene>
<evidence type="ECO:0000313" key="2">
    <source>
        <dbReference type="Proteomes" id="UP001500459"/>
    </source>
</evidence>
<name>A0ABP6UQM8_9FLAO</name>
<evidence type="ECO:0000313" key="1">
    <source>
        <dbReference type="EMBL" id="GAA3513285.1"/>
    </source>
</evidence>
<evidence type="ECO:0008006" key="3">
    <source>
        <dbReference type="Google" id="ProtNLM"/>
    </source>
</evidence>
<dbReference type="Proteomes" id="UP001500459">
    <property type="component" value="Unassembled WGS sequence"/>
</dbReference>
<dbReference type="InterPro" id="IPR018550">
    <property type="entry name" value="Lipid-A_deacylase-rel"/>
</dbReference>
<accession>A0ABP6UQM8</accession>
<organism evidence="1 2">
    <name type="scientific">Aquimarina addita</name>
    <dbReference type="NCBI Taxonomy" id="870485"/>
    <lineage>
        <taxon>Bacteria</taxon>
        <taxon>Pseudomonadati</taxon>
        <taxon>Bacteroidota</taxon>
        <taxon>Flavobacteriia</taxon>
        <taxon>Flavobacteriales</taxon>
        <taxon>Flavobacteriaceae</taxon>
        <taxon>Aquimarina</taxon>
    </lineage>
</organism>
<dbReference type="EMBL" id="BAABCW010000012">
    <property type="protein sequence ID" value="GAA3513285.1"/>
    <property type="molecule type" value="Genomic_DNA"/>
</dbReference>
<sequence length="364" mass="41178">MIKRLYIALILFCATLYSQGDKKYFSLDVDNIYGTIINHNPDISHLITGHPSGVMLSFNQKTFGEKEWQRLYNDPDYGVTFIYQHMDDEFLGDNYGLYAHYKFYFFKRYLTLTLGQGIAYNTTPYDQDDNYRNVAYGSHILSSTVASLNFRKENLIGGLGVHTGLGIIHYSNANFKAPNKSTNTFLFNIGINYLVEEQLSEHSKKEKGLVKGSEPVSYGFIVRGGINESDLVGSGQYPFFTLAAFADKRLNKKSAIQLGAELFFSEALAKYIDFRSTGGFNDGTSGDEDAKRAGIFVGHELRIQAFSILTQLGYYVYYPYDFEGKIYNRVGLQYYFGKNIFSSLTVRSHAAKAEAVELSIGYRL</sequence>
<dbReference type="Pfam" id="PF09411">
    <property type="entry name" value="PagL"/>
    <property type="match status" value="1"/>
</dbReference>
<dbReference type="RefSeq" id="WP_344928608.1">
    <property type="nucleotide sequence ID" value="NZ_BAABCW010000012.1"/>
</dbReference>
<keyword evidence="2" id="KW-1185">Reference proteome</keyword>
<comment type="caution">
    <text evidence="1">The sequence shown here is derived from an EMBL/GenBank/DDBJ whole genome shotgun (WGS) entry which is preliminary data.</text>
</comment>
<protein>
    <recommendedName>
        <fullName evidence="3">Acyloxyacyl hydrolase</fullName>
    </recommendedName>
</protein>
<proteinExistence type="predicted"/>
<dbReference type="Gene3D" id="2.40.160.20">
    <property type="match status" value="1"/>
</dbReference>
<reference evidence="2" key="1">
    <citation type="journal article" date="2019" name="Int. J. Syst. Evol. Microbiol.">
        <title>The Global Catalogue of Microorganisms (GCM) 10K type strain sequencing project: providing services to taxonomists for standard genome sequencing and annotation.</title>
        <authorList>
            <consortium name="The Broad Institute Genomics Platform"/>
            <consortium name="The Broad Institute Genome Sequencing Center for Infectious Disease"/>
            <person name="Wu L."/>
            <person name="Ma J."/>
        </authorList>
    </citation>
    <scope>NUCLEOTIDE SEQUENCE [LARGE SCALE GENOMIC DNA]</scope>
    <source>
        <strain evidence="2">JCM 17106</strain>
    </source>
</reference>